<reference evidence="1" key="1">
    <citation type="journal article" date="2015" name="Nature">
        <title>Complex archaea that bridge the gap between prokaryotes and eukaryotes.</title>
        <authorList>
            <person name="Spang A."/>
            <person name="Saw J.H."/>
            <person name="Jorgensen S.L."/>
            <person name="Zaremba-Niedzwiedzka K."/>
            <person name="Martijn J."/>
            <person name="Lind A.E."/>
            <person name="van Eijk R."/>
            <person name="Schleper C."/>
            <person name="Guy L."/>
            <person name="Ettema T.J."/>
        </authorList>
    </citation>
    <scope>NUCLEOTIDE SEQUENCE</scope>
</reference>
<comment type="caution">
    <text evidence="1">The sequence shown here is derived from an EMBL/GenBank/DDBJ whole genome shotgun (WGS) entry which is preliminary data.</text>
</comment>
<name>A0A0F9CS11_9ZZZZ</name>
<proteinExistence type="predicted"/>
<dbReference type="EMBL" id="LAZR01042881">
    <property type="protein sequence ID" value="KKL08426.1"/>
    <property type="molecule type" value="Genomic_DNA"/>
</dbReference>
<evidence type="ECO:0008006" key="2">
    <source>
        <dbReference type="Google" id="ProtNLM"/>
    </source>
</evidence>
<dbReference type="SUPFAM" id="SSF53335">
    <property type="entry name" value="S-adenosyl-L-methionine-dependent methyltransferases"/>
    <property type="match status" value="1"/>
</dbReference>
<organism evidence="1">
    <name type="scientific">marine sediment metagenome</name>
    <dbReference type="NCBI Taxonomy" id="412755"/>
    <lineage>
        <taxon>unclassified sequences</taxon>
        <taxon>metagenomes</taxon>
        <taxon>ecological metagenomes</taxon>
    </lineage>
</organism>
<dbReference type="AlphaFoldDB" id="A0A0F9CS11"/>
<dbReference type="InterPro" id="IPR029063">
    <property type="entry name" value="SAM-dependent_MTases_sf"/>
</dbReference>
<protein>
    <recommendedName>
        <fullName evidence="2">DNA (cytosine-5-)-methyltransferase</fullName>
    </recommendedName>
</protein>
<accession>A0A0F9CS11</accession>
<gene>
    <name evidence="1" type="ORF">LCGC14_2576000</name>
</gene>
<dbReference type="Gene3D" id="3.40.50.150">
    <property type="entry name" value="Vaccinia Virus protein VP39"/>
    <property type="match status" value="1"/>
</dbReference>
<sequence length="197" mass="21965">MRPYIDKTILDLCGGTGAWSNPYKDAGYDVKVITLPDHDIRTLPKPDGNIYGILAAPPCTHFAGVGNRWWAEKDIDGRTLQGISIMDACMRIISISRPLFWCLENPKGRMSKYLGAPVMPFHPCDYGDPYRKLTCLWGNFNKPALQKATPIPAKSNENAIDRYIQDVKGLSLTTANRAELRSMTPPGFAKAFFEANK</sequence>
<evidence type="ECO:0000313" key="1">
    <source>
        <dbReference type="EMBL" id="KKL08426.1"/>
    </source>
</evidence>